<feature type="transmembrane region" description="Helical" evidence="1">
    <location>
        <begin position="182"/>
        <end position="200"/>
    </location>
</feature>
<feature type="transmembrane region" description="Helical" evidence="1">
    <location>
        <begin position="121"/>
        <end position="143"/>
    </location>
</feature>
<proteinExistence type="predicted"/>
<evidence type="ECO:0000313" key="2">
    <source>
        <dbReference type="EMBL" id="MFC7151866.1"/>
    </source>
</evidence>
<feature type="transmembrane region" description="Helical" evidence="1">
    <location>
        <begin position="400"/>
        <end position="417"/>
    </location>
</feature>
<evidence type="ECO:0000256" key="1">
    <source>
        <dbReference type="SAM" id="Phobius"/>
    </source>
</evidence>
<feature type="transmembrane region" description="Helical" evidence="1">
    <location>
        <begin position="312"/>
        <end position="340"/>
    </location>
</feature>
<keyword evidence="1" id="KW-0812">Transmembrane</keyword>
<evidence type="ECO:0000313" key="3">
    <source>
        <dbReference type="Proteomes" id="UP001596378"/>
    </source>
</evidence>
<dbReference type="Pfam" id="PF05975">
    <property type="entry name" value="EcsB"/>
    <property type="match status" value="1"/>
</dbReference>
<protein>
    <submittedName>
        <fullName evidence="2">ABC transporter permease</fullName>
    </submittedName>
</protein>
<sequence length="435" mass="48436">MIPQETAPDEPKRIGSFTPARLFAERAAAFWKAIWGCWRTVLDWTVCLYILLPGIFIAVGTYRDFMRDPPAVLAEFPLYPILLFLTLLQLAGKYRTFAEAGDGLFLYRNSGWRRGFGRMGFVYGGASRLLVSFAAAAALSPILLPVFGLSAASLAALAVYYAAAGLLWTMLRDRIALSWRGWRRWLASLPAGAAFVFGAAELAAKGAANPGMTLLLGAAFLAAACLLLLLRLRKRGTLLHEIATENEIYAAFVGWILMDTLEKKPIPRRSKPILFSRSQPLLKHRNNDVDRLADSWMKSVVRRPDLLKQLLYFLWAGAAAIALTPIPLAVIVWLALPFLVSASLRRQWKQWMSEPYVALFDWQDAAEKEASRKAALRLALPLVLLWALLIALRIGWTIGGWAWLAVAAAPVAAYYWLKTVSEITASFAASRRRRE</sequence>
<dbReference type="EMBL" id="JBHTAI010000019">
    <property type="protein sequence ID" value="MFC7151866.1"/>
    <property type="molecule type" value="Genomic_DNA"/>
</dbReference>
<organism evidence="2 3">
    <name type="scientific">Cohnella cellulosilytica</name>
    <dbReference type="NCBI Taxonomy" id="986710"/>
    <lineage>
        <taxon>Bacteria</taxon>
        <taxon>Bacillati</taxon>
        <taxon>Bacillota</taxon>
        <taxon>Bacilli</taxon>
        <taxon>Bacillales</taxon>
        <taxon>Paenibacillaceae</taxon>
        <taxon>Cohnella</taxon>
    </lineage>
</organism>
<gene>
    <name evidence="2" type="ORF">ACFQMJ_25285</name>
</gene>
<keyword evidence="3" id="KW-1185">Reference proteome</keyword>
<feature type="transmembrane region" description="Helical" evidence="1">
    <location>
        <begin position="212"/>
        <end position="230"/>
    </location>
</feature>
<accession>A0ABW2FFA9</accession>
<name>A0ABW2FFA9_9BACL</name>
<feature type="transmembrane region" description="Helical" evidence="1">
    <location>
        <begin position="71"/>
        <end position="91"/>
    </location>
</feature>
<dbReference type="RefSeq" id="WP_378046662.1">
    <property type="nucleotide sequence ID" value="NZ_JBHMDN010000011.1"/>
</dbReference>
<comment type="caution">
    <text evidence="2">The sequence shown here is derived from an EMBL/GenBank/DDBJ whole genome shotgun (WGS) entry which is preliminary data.</text>
</comment>
<dbReference type="Proteomes" id="UP001596378">
    <property type="component" value="Unassembled WGS sequence"/>
</dbReference>
<feature type="transmembrane region" description="Helical" evidence="1">
    <location>
        <begin position="149"/>
        <end position="170"/>
    </location>
</feature>
<feature type="transmembrane region" description="Helical" evidence="1">
    <location>
        <begin position="41"/>
        <end position="59"/>
    </location>
</feature>
<keyword evidence="1" id="KW-1133">Transmembrane helix</keyword>
<keyword evidence="1" id="KW-0472">Membrane</keyword>
<dbReference type="InterPro" id="IPR010288">
    <property type="entry name" value="EcsB_ABC"/>
</dbReference>
<reference evidence="3" key="1">
    <citation type="journal article" date="2019" name="Int. J. Syst. Evol. Microbiol.">
        <title>The Global Catalogue of Microorganisms (GCM) 10K type strain sequencing project: providing services to taxonomists for standard genome sequencing and annotation.</title>
        <authorList>
            <consortium name="The Broad Institute Genomics Platform"/>
            <consortium name="The Broad Institute Genome Sequencing Center for Infectious Disease"/>
            <person name="Wu L."/>
            <person name="Ma J."/>
        </authorList>
    </citation>
    <scope>NUCLEOTIDE SEQUENCE [LARGE SCALE GENOMIC DNA]</scope>
    <source>
        <strain evidence="3">KCTC 12907</strain>
    </source>
</reference>